<dbReference type="Proteomes" id="UP000054928">
    <property type="component" value="Unassembled WGS sequence"/>
</dbReference>
<reference evidence="2" key="1">
    <citation type="submission" date="2014-09" db="EMBL/GenBank/DDBJ databases">
        <authorList>
            <person name="Sharma Rahul"/>
            <person name="Thines Marco"/>
        </authorList>
    </citation>
    <scope>NUCLEOTIDE SEQUENCE [LARGE SCALE GENOMIC DNA]</scope>
</reference>
<dbReference type="GeneID" id="36405681"/>
<evidence type="ECO:0000313" key="1">
    <source>
        <dbReference type="EMBL" id="CEG40427.1"/>
    </source>
</evidence>
<organism evidence="1 2">
    <name type="scientific">Plasmopara halstedii</name>
    <name type="common">Downy mildew of sunflower</name>
    <dbReference type="NCBI Taxonomy" id="4781"/>
    <lineage>
        <taxon>Eukaryota</taxon>
        <taxon>Sar</taxon>
        <taxon>Stramenopiles</taxon>
        <taxon>Oomycota</taxon>
        <taxon>Peronosporomycetes</taxon>
        <taxon>Peronosporales</taxon>
        <taxon>Peronosporaceae</taxon>
        <taxon>Plasmopara</taxon>
    </lineage>
</organism>
<dbReference type="AlphaFoldDB" id="A0A0N7L542"/>
<protein>
    <submittedName>
        <fullName evidence="1">Uncharacterized protein</fullName>
    </submittedName>
</protein>
<keyword evidence="2" id="KW-1185">Reference proteome</keyword>
<dbReference type="RefSeq" id="XP_024576796.1">
    <property type="nucleotide sequence ID" value="XM_024726084.1"/>
</dbReference>
<evidence type="ECO:0000313" key="2">
    <source>
        <dbReference type="Proteomes" id="UP000054928"/>
    </source>
</evidence>
<proteinExistence type="predicted"/>
<dbReference type="EMBL" id="CCYD01000482">
    <property type="protein sequence ID" value="CEG40427.1"/>
    <property type="molecule type" value="Genomic_DNA"/>
</dbReference>
<name>A0A0N7L542_PLAHL</name>
<accession>A0A0N7L542</accession>
<sequence length="69" mass="7775">MSGTLLEQRKAKAGTPKRRLNYGFDGAAAVRRLHFRCKYVTVGSERVAEQLDRKGVGHLCRREVSKVSE</sequence>